<evidence type="ECO:0000313" key="3">
    <source>
        <dbReference type="Proteomes" id="UP000324748"/>
    </source>
</evidence>
<accession>A0A5B0QXM6</accession>
<sequence length="110" mass="12269">MRAVGMLLRKANIPRSRCRVRTEASLASPLADREDRQASPSRLECPTSEIGGTLNPGRLASNVRGVTFRDPRIEPWKWRILNQDHSSEASSLDPLIKLEAQIHVILNGLC</sequence>
<dbReference type="Proteomes" id="UP000324748">
    <property type="component" value="Unassembled WGS sequence"/>
</dbReference>
<keyword evidence="3" id="KW-1185">Reference proteome</keyword>
<feature type="region of interest" description="Disordered" evidence="1">
    <location>
        <begin position="21"/>
        <end position="56"/>
    </location>
</feature>
<organism evidence="2 3">
    <name type="scientific">Puccinia graminis f. sp. tritici</name>
    <dbReference type="NCBI Taxonomy" id="56615"/>
    <lineage>
        <taxon>Eukaryota</taxon>
        <taxon>Fungi</taxon>
        <taxon>Dikarya</taxon>
        <taxon>Basidiomycota</taxon>
        <taxon>Pucciniomycotina</taxon>
        <taxon>Pucciniomycetes</taxon>
        <taxon>Pucciniales</taxon>
        <taxon>Pucciniaceae</taxon>
        <taxon>Puccinia</taxon>
    </lineage>
</organism>
<name>A0A5B0QXM6_PUCGR</name>
<gene>
    <name evidence="2" type="ORF">PGT21_029759</name>
</gene>
<evidence type="ECO:0000256" key="1">
    <source>
        <dbReference type="SAM" id="MobiDB-lite"/>
    </source>
</evidence>
<evidence type="ECO:0000313" key="2">
    <source>
        <dbReference type="EMBL" id="KAA1118018.1"/>
    </source>
</evidence>
<dbReference type="EMBL" id="VSWC01000002">
    <property type="protein sequence ID" value="KAA1118018.1"/>
    <property type="molecule type" value="Genomic_DNA"/>
</dbReference>
<dbReference type="AlphaFoldDB" id="A0A5B0QXM6"/>
<proteinExistence type="predicted"/>
<dbReference type="OrthoDB" id="10272150at2759"/>
<reference evidence="2 3" key="1">
    <citation type="submission" date="2019-05" db="EMBL/GenBank/DDBJ databases">
        <title>Emergence of the Ug99 lineage of the wheat stem rust pathogen through somatic hybridization.</title>
        <authorList>
            <person name="Li F."/>
            <person name="Upadhyaya N.M."/>
            <person name="Sperschneider J."/>
            <person name="Matny O."/>
            <person name="Nguyen-Phuc H."/>
            <person name="Mago R."/>
            <person name="Raley C."/>
            <person name="Miller M.E."/>
            <person name="Silverstein K.A.T."/>
            <person name="Henningsen E."/>
            <person name="Hirsch C.D."/>
            <person name="Visser B."/>
            <person name="Pretorius Z.A."/>
            <person name="Steffenson B.J."/>
            <person name="Schwessinger B."/>
            <person name="Dodds P.N."/>
            <person name="Figueroa M."/>
        </authorList>
    </citation>
    <scope>NUCLEOTIDE SEQUENCE [LARGE SCALE GENOMIC DNA]</scope>
    <source>
        <strain evidence="2">21-0</strain>
    </source>
</reference>
<comment type="caution">
    <text evidence="2">The sequence shown here is derived from an EMBL/GenBank/DDBJ whole genome shotgun (WGS) entry which is preliminary data.</text>
</comment>
<protein>
    <submittedName>
        <fullName evidence="2">Uncharacterized protein</fullName>
    </submittedName>
</protein>